<keyword evidence="2" id="KW-0811">Translocation</keyword>
<dbReference type="GO" id="GO:0005643">
    <property type="term" value="C:nuclear pore"/>
    <property type="evidence" value="ECO:0007669"/>
    <property type="project" value="UniProtKB-SubCell"/>
</dbReference>
<comment type="subcellular location">
    <subcellularLocation>
        <location evidence="1">Nucleus</location>
        <location evidence="1">Nuclear pore complex</location>
    </subcellularLocation>
</comment>
<feature type="compositionally biased region" description="Polar residues" evidence="3">
    <location>
        <begin position="1"/>
        <end position="22"/>
    </location>
</feature>
<keyword evidence="2" id="KW-0653">Protein transport</keyword>
<dbReference type="InterPro" id="IPR001878">
    <property type="entry name" value="Znf_CCHC"/>
</dbReference>
<feature type="region of interest" description="Disordered" evidence="3">
    <location>
        <begin position="433"/>
        <end position="467"/>
    </location>
</feature>
<feature type="domain" description="CCHC-type" evidence="4">
    <location>
        <begin position="172"/>
        <end position="188"/>
    </location>
</feature>
<dbReference type="GO" id="GO:0008270">
    <property type="term" value="F:zinc ion binding"/>
    <property type="evidence" value="ECO:0007669"/>
    <property type="project" value="InterPro"/>
</dbReference>
<evidence type="ECO:0000259" key="4">
    <source>
        <dbReference type="SMART" id="SM00343"/>
    </source>
</evidence>
<dbReference type="OrthoDB" id="4777753at2759"/>
<feature type="domain" description="CCHC-type" evidence="4">
    <location>
        <begin position="664"/>
        <end position="680"/>
    </location>
</feature>
<dbReference type="AlphaFoldDB" id="A0A8H4RAL6"/>
<evidence type="ECO:0000256" key="2">
    <source>
        <dbReference type="ARBA" id="ARBA00023132"/>
    </source>
</evidence>
<evidence type="ECO:0000313" key="5">
    <source>
        <dbReference type="EMBL" id="KAF4626003.1"/>
    </source>
</evidence>
<comment type="caution">
    <text evidence="5">The sequence shown here is derived from an EMBL/GenBank/DDBJ whole genome shotgun (WGS) entry which is preliminary data.</text>
</comment>
<feature type="compositionally biased region" description="Polar residues" evidence="3">
    <location>
        <begin position="107"/>
        <end position="149"/>
    </location>
</feature>
<feature type="compositionally biased region" description="Acidic residues" evidence="3">
    <location>
        <begin position="835"/>
        <end position="846"/>
    </location>
</feature>
<feature type="domain" description="CCHC-type" evidence="4">
    <location>
        <begin position="604"/>
        <end position="620"/>
    </location>
</feature>
<dbReference type="GO" id="GO:0003676">
    <property type="term" value="F:nucleic acid binding"/>
    <property type="evidence" value="ECO:0007669"/>
    <property type="project" value="InterPro"/>
</dbReference>
<dbReference type="Gene3D" id="4.10.60.10">
    <property type="entry name" value="Zinc finger, CCHC-type"/>
    <property type="match status" value="1"/>
</dbReference>
<keyword evidence="2" id="KW-0509">mRNA transport</keyword>
<organism evidence="5 6">
    <name type="scientific">Cudoniella acicularis</name>
    <dbReference type="NCBI Taxonomy" id="354080"/>
    <lineage>
        <taxon>Eukaryota</taxon>
        <taxon>Fungi</taxon>
        <taxon>Dikarya</taxon>
        <taxon>Ascomycota</taxon>
        <taxon>Pezizomycotina</taxon>
        <taxon>Leotiomycetes</taxon>
        <taxon>Helotiales</taxon>
        <taxon>Tricladiaceae</taxon>
        <taxon>Cudoniella</taxon>
    </lineage>
</organism>
<name>A0A8H4RAL6_9HELO</name>
<feature type="region of interest" description="Disordered" evidence="3">
    <location>
        <begin position="807"/>
        <end position="846"/>
    </location>
</feature>
<dbReference type="Pfam" id="PF13634">
    <property type="entry name" value="Nucleoporin_FG"/>
    <property type="match status" value="1"/>
</dbReference>
<dbReference type="EMBL" id="JAAMPI010001246">
    <property type="protein sequence ID" value="KAF4626003.1"/>
    <property type="molecule type" value="Genomic_DNA"/>
</dbReference>
<accession>A0A8H4RAL6</accession>
<protein>
    <recommendedName>
        <fullName evidence="4">CCHC-type domain-containing protein</fullName>
    </recommendedName>
</protein>
<dbReference type="InterPro" id="IPR025574">
    <property type="entry name" value="Nucleoporin_FG_rpt"/>
</dbReference>
<feature type="region of interest" description="Disordered" evidence="3">
    <location>
        <begin position="509"/>
        <end position="554"/>
    </location>
</feature>
<keyword evidence="2" id="KW-0813">Transport</keyword>
<feature type="region of interest" description="Disordered" evidence="3">
    <location>
        <begin position="1"/>
        <end position="37"/>
    </location>
</feature>
<evidence type="ECO:0000313" key="6">
    <source>
        <dbReference type="Proteomes" id="UP000566819"/>
    </source>
</evidence>
<feature type="domain" description="CCHC-type" evidence="4">
    <location>
        <begin position="197"/>
        <end position="213"/>
    </location>
</feature>
<feature type="region of interest" description="Disordered" evidence="3">
    <location>
        <begin position="780"/>
        <end position="799"/>
    </location>
</feature>
<evidence type="ECO:0000256" key="3">
    <source>
        <dbReference type="SAM" id="MobiDB-lite"/>
    </source>
</evidence>
<sequence>MSTHSSHGNSMLPNQSNTSNISNRRNEFNGFNGFNPIAPASAQQMNINFNQNLPRGEFNRRSSFQPINGYNAIASASAQQAGPRGGFNQGANFQRGNRFNSIASASRRQANFNSVPNTPQEDFNQRSSFQQRNGSNPIASTSEQQTSLSYMPDLPQAGFNQQPSSQQRKDVFCQLCKRKGHRAEDCKRPGGDGFMNGCPECETPGHDFKDCRKLATMSDSRKYHICVVLRMGAPMWRSSEDLRKLINPATGKNFLQENCCPWTPAFALQKANVWRTHKYMENYQEEDTIYDATWEQNPSEAEVTWHPETSKAMTGPINTMELTPFVMQLSSQSQETSTERVAALAMNNLASITQNLINAQAHRDSTEVQREAIRAQNQDPSMRVNRAVLVAPALGGNLNGTQVKESIEELLGVSRIKKRKADSHVSNVDELIARQDRKRHRTNANAHGNGNGNVDMADAPDPTVQNDGSLAARRRLARVAKRAATKAAGRPGGLFGNIEAQRVGARPGGLFGNLDAQRRRGNRRGRFGNPNTQRQSGGLFGNLDSERQPGITGGLFGDLDHERENLLGHTTLLLSIEDRTQSSPTACKNCGSESHETNECKDSACGWCGQINHKQPGCPWLKGKSLRCPCREFPKHAKSACKEMCRGDCGSTTSSHLAVKCTHRCALCGSFKHPTQSCKLECCPCGSGFHWGQQHGGGCMVPDCGVYICDKHCAKCGLNHRHEVCDSVINSDFPNLIPSKNGSKAGGQRTLRCTKHNFAHEFQKACNECVADKRTKEDEEKRRANELPEPMQDLIDNQYGGSFTEYKYDQDERATENGQKLLDMNGSAFDRFDAESADEDMVEEEL</sequence>
<feature type="region of interest" description="Disordered" evidence="3">
    <location>
        <begin position="107"/>
        <end position="165"/>
    </location>
</feature>
<evidence type="ECO:0000256" key="1">
    <source>
        <dbReference type="ARBA" id="ARBA00004567"/>
    </source>
</evidence>
<feature type="domain" description="CCHC-type" evidence="4">
    <location>
        <begin position="586"/>
        <end position="602"/>
    </location>
</feature>
<keyword evidence="6" id="KW-1185">Reference proteome</keyword>
<reference evidence="5 6" key="1">
    <citation type="submission" date="2020-03" db="EMBL/GenBank/DDBJ databases">
        <title>Draft Genome Sequence of Cudoniella acicularis.</title>
        <authorList>
            <person name="Buettner E."/>
            <person name="Kellner H."/>
        </authorList>
    </citation>
    <scope>NUCLEOTIDE SEQUENCE [LARGE SCALE GENOMIC DNA]</scope>
    <source>
        <strain evidence="5 6">DSM 108380</strain>
    </source>
</reference>
<proteinExistence type="predicted"/>
<gene>
    <name evidence="5" type="ORF">G7Y89_g12160</name>
</gene>
<keyword evidence="2" id="KW-0906">Nuclear pore complex</keyword>
<dbReference type="InterPro" id="IPR036875">
    <property type="entry name" value="Znf_CCHC_sf"/>
</dbReference>
<dbReference type="SUPFAM" id="SSF57756">
    <property type="entry name" value="Retrovirus zinc finger-like domains"/>
    <property type="match status" value="1"/>
</dbReference>
<dbReference type="Proteomes" id="UP000566819">
    <property type="component" value="Unassembled WGS sequence"/>
</dbReference>
<dbReference type="SMART" id="SM00343">
    <property type="entry name" value="ZnF_C2HC"/>
    <property type="match status" value="5"/>
</dbReference>
<keyword evidence="2" id="KW-0539">Nucleus</keyword>